<dbReference type="Proteomes" id="UP001214250">
    <property type="component" value="Chromosome 2"/>
</dbReference>
<organism evidence="1 2">
    <name type="scientific">Lentisphaera profundi</name>
    <dbReference type="NCBI Taxonomy" id="1658616"/>
    <lineage>
        <taxon>Bacteria</taxon>
        <taxon>Pseudomonadati</taxon>
        <taxon>Lentisphaerota</taxon>
        <taxon>Lentisphaeria</taxon>
        <taxon>Lentisphaerales</taxon>
        <taxon>Lentisphaeraceae</taxon>
        <taxon>Lentisphaera</taxon>
    </lineage>
</organism>
<dbReference type="InterPro" id="IPR024453">
    <property type="entry name" value="Peptidase_C92"/>
</dbReference>
<proteinExistence type="predicted"/>
<name>A0ABY7VXA6_9BACT</name>
<keyword evidence="2" id="KW-1185">Reference proteome</keyword>
<gene>
    <name evidence="1" type="ORF">PQO03_12890</name>
</gene>
<protein>
    <submittedName>
        <fullName evidence="1">YiiX/YebB-like N1pC/P60 family cysteine hydrolase</fullName>
    </submittedName>
</protein>
<sequence>MGLMQKIGESIAGYLAKERLGGRHLSTCDPLLLEETLKPGDVLLVEGSSRFSSAIKYITQSTWSHSAIYVGDCGLEAEGEEKAVLIEADVVEGVRAVPISQYTSYHTRICRPVGITPDELSDLKQFLIDRLGYQYDLKNIFDLARYFLHPPPIPSKWRRQLLALGSGDPTRAICSSLIALAFQSVKYPILPERLNAGEDGESDEENRELYHIRHHSLFAPRDFDVSPYFEIVKPTIYQDFDPHQLLWATDAELRKLELRF</sequence>
<dbReference type="EMBL" id="CP117812">
    <property type="protein sequence ID" value="WDE98732.1"/>
    <property type="molecule type" value="Genomic_DNA"/>
</dbReference>
<dbReference type="RefSeq" id="WP_274153601.1">
    <property type="nucleotide sequence ID" value="NZ_CP117812.1"/>
</dbReference>
<accession>A0ABY7VXA6</accession>
<dbReference type="InterPro" id="IPR038765">
    <property type="entry name" value="Papain-like_cys_pep_sf"/>
</dbReference>
<dbReference type="Gene3D" id="3.90.1720.10">
    <property type="entry name" value="endopeptidase domain like (from Nostoc punctiforme)"/>
    <property type="match status" value="1"/>
</dbReference>
<dbReference type="Pfam" id="PF05708">
    <property type="entry name" value="Peptidase_C92"/>
    <property type="match status" value="1"/>
</dbReference>
<evidence type="ECO:0000313" key="2">
    <source>
        <dbReference type="Proteomes" id="UP001214250"/>
    </source>
</evidence>
<dbReference type="SUPFAM" id="SSF54001">
    <property type="entry name" value="Cysteine proteinases"/>
    <property type="match status" value="1"/>
</dbReference>
<reference evidence="1 2" key="1">
    <citation type="submission" date="2023-02" db="EMBL/GenBank/DDBJ databases">
        <title>Genome sequence of Lentisphaera profundi SAORIC-696.</title>
        <authorList>
            <person name="Kim e."/>
            <person name="Cho J.-C."/>
            <person name="Choi A."/>
            <person name="Kang I."/>
        </authorList>
    </citation>
    <scope>NUCLEOTIDE SEQUENCE [LARGE SCALE GENOMIC DNA]</scope>
    <source>
        <strain evidence="1 2">SAORIC-696</strain>
    </source>
</reference>
<evidence type="ECO:0000313" key="1">
    <source>
        <dbReference type="EMBL" id="WDE98732.1"/>
    </source>
</evidence>